<proteinExistence type="predicted"/>
<dbReference type="AlphaFoldDB" id="K8F4K9"/>
<evidence type="ECO:0000256" key="1">
    <source>
        <dbReference type="SAM" id="MobiDB-lite"/>
    </source>
</evidence>
<feature type="region of interest" description="Disordered" evidence="1">
    <location>
        <begin position="244"/>
        <end position="306"/>
    </location>
</feature>
<feature type="compositionally biased region" description="Acidic residues" evidence="1">
    <location>
        <begin position="287"/>
        <end position="296"/>
    </location>
</feature>
<dbReference type="Gene3D" id="2.130.10.10">
    <property type="entry name" value="YVTN repeat-like/Quinoprotein amine dehydrogenase"/>
    <property type="match status" value="1"/>
</dbReference>
<gene>
    <name evidence="2" type="ORF">Bathy05g04260</name>
</gene>
<feature type="region of interest" description="Disordered" evidence="1">
    <location>
        <begin position="323"/>
        <end position="388"/>
    </location>
</feature>
<feature type="compositionally biased region" description="Basic and acidic residues" evidence="1">
    <location>
        <begin position="43"/>
        <end position="57"/>
    </location>
</feature>
<evidence type="ECO:0000313" key="3">
    <source>
        <dbReference type="Proteomes" id="UP000198341"/>
    </source>
</evidence>
<feature type="compositionally biased region" description="Basic residues" evidence="1">
    <location>
        <begin position="82"/>
        <end position="91"/>
    </location>
</feature>
<feature type="compositionally biased region" description="Basic and acidic residues" evidence="1">
    <location>
        <begin position="276"/>
        <end position="286"/>
    </location>
</feature>
<dbReference type="EMBL" id="FO082274">
    <property type="protein sequence ID" value="CCO16428.1"/>
    <property type="molecule type" value="Genomic_DNA"/>
</dbReference>
<accession>K8F4K9</accession>
<feature type="compositionally biased region" description="Basic and acidic residues" evidence="1">
    <location>
        <begin position="337"/>
        <end position="365"/>
    </location>
</feature>
<feature type="compositionally biased region" description="Basic and acidic residues" evidence="1">
    <location>
        <begin position="70"/>
        <end position="81"/>
    </location>
</feature>
<dbReference type="RefSeq" id="XP_007512870.1">
    <property type="nucleotide sequence ID" value="XM_007512808.1"/>
</dbReference>
<feature type="compositionally biased region" description="Basic and acidic residues" evidence="1">
    <location>
        <begin position="107"/>
        <end position="117"/>
    </location>
</feature>
<feature type="compositionally biased region" description="Basic and acidic residues" evidence="1">
    <location>
        <begin position="244"/>
        <end position="262"/>
    </location>
</feature>
<reference evidence="2 3" key="1">
    <citation type="submission" date="2011-10" db="EMBL/GenBank/DDBJ databases">
        <authorList>
            <person name="Genoscope - CEA"/>
        </authorList>
    </citation>
    <scope>NUCLEOTIDE SEQUENCE [LARGE SCALE GENOMIC DNA]</scope>
    <source>
        <strain evidence="2 3">RCC 1105</strain>
    </source>
</reference>
<dbReference type="PANTHER" id="PTHR14604:SF3">
    <property type="entry name" value="SPERM-ASSOCIATED ANTIGEN 16 PROTEIN"/>
    <property type="match status" value="1"/>
</dbReference>
<dbReference type="InterPro" id="IPR015943">
    <property type="entry name" value="WD40/YVTN_repeat-like_dom_sf"/>
</dbReference>
<dbReference type="Proteomes" id="UP000198341">
    <property type="component" value="Chromosome 5"/>
</dbReference>
<sequence>MTANEGKDDDSDDENDAVSDDGFVYAKVEVVSVEGTDSDDEDERRKEVLCLGEEDRQNGGSEASPSLELTEEKVEDVNNSEKKKKKKKRRKSEQEVEEDPTEFSPRVSEEVPRKVPVDDAPTPFVELGIHKENEDQKIQRQTQFTSLANATKTNQDALLLCERLRREIQTHKTHRLRLEQEKREQMKTIKRLKKEAEEVFAPAIEDLNAKYGVAMKDRTMLTIERNKLMKRVKGLEQELEELKDAQTKKKKTKKEEEEEKAKAKAKPTSKVATRVKAIEHKVAKEEEEREEEEEEEKERKETSYAAPSSALLLKKFKKRQKKHAAKTRVVSQEEVGENTRREAFDHAGRARQTDMFEATKEEEKKKERKHMQTLLSQSRTEQRREKPRVVNVTHTRLIRLPKSDKDQRFASALHPSKKCIAYGDESGGWRMLDTNTGEVIASFENYAVSTQEICTSRVTFISFVNTGKILLCGDARGCVSLFDLTLAKRIFFFPHSPLVALPSVSLAPSTTCDTAEESLLQPAPPKLDSESTYCVFIKGTGNNGETNSTTTPLEAAKTPAVKGIALSPNESFVAVTYKHSNVFKIFDCCYSMPKESLEENSFLLCEIKTECSPDISSVDFINDTTVIIRDETSAAYRVSF</sequence>
<organism evidence="2 3">
    <name type="scientific">Bathycoccus prasinos</name>
    <dbReference type="NCBI Taxonomy" id="41875"/>
    <lineage>
        <taxon>Eukaryota</taxon>
        <taxon>Viridiplantae</taxon>
        <taxon>Chlorophyta</taxon>
        <taxon>Mamiellophyceae</taxon>
        <taxon>Mamiellales</taxon>
        <taxon>Bathycoccaceae</taxon>
        <taxon>Bathycoccus</taxon>
    </lineage>
</organism>
<keyword evidence="3" id="KW-1185">Reference proteome</keyword>
<dbReference type="PANTHER" id="PTHR14604">
    <property type="entry name" value="WD40 REPEAT PF20"/>
    <property type="match status" value="1"/>
</dbReference>
<protein>
    <submittedName>
        <fullName evidence="2">WD repeat pf20, putative</fullName>
    </submittedName>
</protein>
<dbReference type="GeneID" id="19015929"/>
<name>K8F4K9_9CHLO</name>
<feature type="compositionally biased region" description="Acidic residues" evidence="1">
    <location>
        <begin position="7"/>
        <end position="19"/>
    </location>
</feature>
<feature type="region of interest" description="Disordered" evidence="1">
    <location>
        <begin position="1"/>
        <end position="120"/>
    </location>
</feature>
<dbReference type="KEGG" id="bpg:Bathy05g04260"/>
<dbReference type="SUPFAM" id="SSF50978">
    <property type="entry name" value="WD40 repeat-like"/>
    <property type="match status" value="1"/>
</dbReference>
<dbReference type="InterPro" id="IPR050995">
    <property type="entry name" value="WD-F-box_domain-protein"/>
</dbReference>
<dbReference type="InterPro" id="IPR036322">
    <property type="entry name" value="WD40_repeat_dom_sf"/>
</dbReference>
<evidence type="ECO:0000313" key="2">
    <source>
        <dbReference type="EMBL" id="CCO16428.1"/>
    </source>
</evidence>
<dbReference type="OrthoDB" id="538223at2759"/>